<feature type="transmembrane region" description="Helical" evidence="1">
    <location>
        <begin position="282"/>
        <end position="301"/>
    </location>
</feature>
<name>A0ABQ3B106_9GAMM</name>
<feature type="transmembrane region" description="Helical" evidence="1">
    <location>
        <begin position="140"/>
        <end position="159"/>
    </location>
</feature>
<feature type="transmembrane region" description="Helical" evidence="1">
    <location>
        <begin position="344"/>
        <end position="367"/>
    </location>
</feature>
<dbReference type="Proteomes" id="UP000619761">
    <property type="component" value="Unassembled WGS sequence"/>
</dbReference>
<feature type="transmembrane region" description="Helical" evidence="1">
    <location>
        <begin position="88"/>
        <end position="106"/>
    </location>
</feature>
<sequence length="458" mass="50461">MKYSHPHSWTETVGSPEIKNSALESGSVSNRFDDRMIIAIVVATVAYQAILCLLNTYGLHASRTLLGFSEAIILTACLPFITRRLLPGVITIIALSGAMFCLQSLVSGQVNIKTFRDLAIPLCYLWVGCNIGRVDLASRALTWAIWVVLVMGAMELFFIDQYTNFFDIFSYYVNTGNLDPVPTYNNSKLQLNGIRPEGIGRTLLPELLGAHRVSSVFLEPVSLGNFATICAAWGLSLNKTELRKTVFFVVMAVVMIVISDSRFALTTVSLMIAMRLAIHGRALYLPVLAPFAAIALLIALGENGGKFVEDSFYGRLALSGNALHEFDIPMLFAMTVSSPYADMGYAHLISAFGLPISLLLWFGLWLLPMPDEQGQRFRAFAAIYIVLILCVSGYSLYALKTSGVLWFLVGCCLKNPAPIPSRPGINDYKRAADARAEMTLEPILLDVGNQIRRRTDVY</sequence>
<keyword evidence="1" id="KW-0472">Membrane</keyword>
<evidence type="ECO:0000313" key="2">
    <source>
        <dbReference type="EMBL" id="GGY74376.1"/>
    </source>
</evidence>
<reference evidence="3" key="1">
    <citation type="journal article" date="2019" name="Int. J. Syst. Evol. Microbiol.">
        <title>The Global Catalogue of Microorganisms (GCM) 10K type strain sequencing project: providing services to taxonomists for standard genome sequencing and annotation.</title>
        <authorList>
            <consortium name="The Broad Institute Genomics Platform"/>
            <consortium name="The Broad Institute Genome Sequencing Center for Infectious Disease"/>
            <person name="Wu L."/>
            <person name="Ma J."/>
        </authorList>
    </citation>
    <scope>NUCLEOTIDE SEQUENCE [LARGE SCALE GENOMIC DNA]</scope>
    <source>
        <strain evidence="3">KCTC 32239</strain>
    </source>
</reference>
<dbReference type="RefSeq" id="WP_189417953.1">
    <property type="nucleotide sequence ID" value="NZ_BMYZ01000001.1"/>
</dbReference>
<evidence type="ECO:0000256" key="1">
    <source>
        <dbReference type="SAM" id="Phobius"/>
    </source>
</evidence>
<protein>
    <recommendedName>
        <fullName evidence="4">Polysaccharide biosynthesis protein GumE</fullName>
    </recommendedName>
</protein>
<feature type="transmembrane region" description="Helical" evidence="1">
    <location>
        <begin position="36"/>
        <end position="57"/>
    </location>
</feature>
<keyword evidence="1" id="KW-1133">Transmembrane helix</keyword>
<feature type="transmembrane region" description="Helical" evidence="1">
    <location>
        <begin position="379"/>
        <end position="399"/>
    </location>
</feature>
<accession>A0ABQ3B106</accession>
<gene>
    <name evidence="2" type="ORF">GCM10011613_19720</name>
</gene>
<evidence type="ECO:0008006" key="4">
    <source>
        <dbReference type="Google" id="ProtNLM"/>
    </source>
</evidence>
<keyword evidence="3" id="KW-1185">Reference proteome</keyword>
<keyword evidence="1" id="KW-0812">Transmembrane</keyword>
<comment type="caution">
    <text evidence="2">The sequence shown here is derived from an EMBL/GenBank/DDBJ whole genome shotgun (WGS) entry which is preliminary data.</text>
</comment>
<dbReference type="EMBL" id="BMYZ01000001">
    <property type="protein sequence ID" value="GGY74376.1"/>
    <property type="molecule type" value="Genomic_DNA"/>
</dbReference>
<feature type="transmembrane region" description="Helical" evidence="1">
    <location>
        <begin position="247"/>
        <end position="270"/>
    </location>
</feature>
<feature type="transmembrane region" description="Helical" evidence="1">
    <location>
        <begin position="64"/>
        <end position="82"/>
    </location>
</feature>
<proteinExistence type="predicted"/>
<organism evidence="2 3">
    <name type="scientific">Cellvibrio zantedeschiae</name>
    <dbReference type="NCBI Taxonomy" id="1237077"/>
    <lineage>
        <taxon>Bacteria</taxon>
        <taxon>Pseudomonadati</taxon>
        <taxon>Pseudomonadota</taxon>
        <taxon>Gammaproteobacteria</taxon>
        <taxon>Cellvibrionales</taxon>
        <taxon>Cellvibrionaceae</taxon>
        <taxon>Cellvibrio</taxon>
    </lineage>
</organism>
<evidence type="ECO:0000313" key="3">
    <source>
        <dbReference type="Proteomes" id="UP000619761"/>
    </source>
</evidence>